<gene>
    <name evidence="8 10" type="primary">tilS</name>
    <name evidence="10" type="ORF">PO158_00035</name>
</gene>
<dbReference type="HAMAP" id="MF_01161">
    <property type="entry name" value="tRNA_Ile_lys_synt"/>
    <property type="match status" value="1"/>
</dbReference>
<dbReference type="GO" id="GO:0005737">
    <property type="term" value="C:cytoplasm"/>
    <property type="evidence" value="ECO:0007669"/>
    <property type="project" value="UniProtKB-SubCell"/>
</dbReference>
<evidence type="ECO:0000256" key="7">
    <source>
        <dbReference type="ARBA" id="ARBA00048539"/>
    </source>
</evidence>
<evidence type="ECO:0000256" key="6">
    <source>
        <dbReference type="ARBA" id="ARBA00022840"/>
    </source>
</evidence>
<dbReference type="InterPro" id="IPR015262">
    <property type="entry name" value="tRNA_Ile_lys_synt_subst-bd"/>
</dbReference>
<dbReference type="InterPro" id="IPR012796">
    <property type="entry name" value="Lysidine-tRNA-synth_C"/>
</dbReference>
<comment type="similarity">
    <text evidence="8">Belongs to the tRNA(Ile)-lysidine synthase family.</text>
</comment>
<keyword evidence="3 8" id="KW-0436">Ligase</keyword>
<dbReference type="Pfam" id="PF09179">
    <property type="entry name" value="TilS"/>
    <property type="match status" value="1"/>
</dbReference>
<dbReference type="InterPro" id="IPR011063">
    <property type="entry name" value="TilS/TtcA_N"/>
</dbReference>
<keyword evidence="4 8" id="KW-0819">tRNA processing</keyword>
<feature type="binding site" evidence="8">
    <location>
        <begin position="41"/>
        <end position="46"/>
    </location>
    <ligand>
        <name>ATP</name>
        <dbReference type="ChEBI" id="CHEBI:30616"/>
    </ligand>
</feature>
<dbReference type="Proteomes" id="UP001218021">
    <property type="component" value="Unassembled WGS sequence"/>
</dbReference>
<accession>A0AAJ1M7I7</accession>
<sequence length="469" mass="54020">MASVGAVAVVAAKMNLQQQIKRRLTGHRFFESAAPLVVAVSGGVDSMVLLDVMQQLVDPRRLIVAHVNHELRKQSQQEEAFLKSYCQKHQLKLAVRHWPIKEHPQTGIEDAARTMRYRFFAQTMHAHQADFLLTAHHANDQAETMLMKMVRGGQLTALAGIEDERPFAGKTLLRPLLTIPKDRLYEYANMHQLTWFEDNTNQDLALTRNRFRNLIVPAMIKENPRFLAHMTAWHEQLSDLLTFSQNSLAQLLAQMTTANQLQLAKYRQQPQSSRRLLMLQWLKNQAVYDLTRSQLRQIDQLLNDDKKPQQIMQLPNEHWLVKEYDVCWLKNAAKKVDNSQKKSAAVVELGQWHEINDELTFGVFSKDQLPKDAIELAIFKLPPDALPLRLRGWQKDDRLRLKSGGHQKVRRVLINDKVPQPQRQEQLVLTTAAETVLWVVGHKFAWLDESSSAAEDQECQIIVVAQRKC</sequence>
<evidence type="ECO:0000313" key="10">
    <source>
        <dbReference type="EMBL" id="MDC2826706.1"/>
    </source>
</evidence>
<evidence type="ECO:0000256" key="5">
    <source>
        <dbReference type="ARBA" id="ARBA00022741"/>
    </source>
</evidence>
<dbReference type="PANTHER" id="PTHR43033:SF1">
    <property type="entry name" value="TRNA(ILE)-LYSIDINE SYNTHASE-RELATED"/>
    <property type="match status" value="1"/>
</dbReference>
<dbReference type="Gene3D" id="3.40.50.620">
    <property type="entry name" value="HUPs"/>
    <property type="match status" value="1"/>
</dbReference>
<evidence type="ECO:0000256" key="4">
    <source>
        <dbReference type="ARBA" id="ARBA00022694"/>
    </source>
</evidence>
<dbReference type="SMART" id="SM00977">
    <property type="entry name" value="TilS_C"/>
    <property type="match status" value="1"/>
</dbReference>
<evidence type="ECO:0000259" key="9">
    <source>
        <dbReference type="SMART" id="SM00977"/>
    </source>
</evidence>
<comment type="caution">
    <text evidence="10">The sequence shown here is derived from an EMBL/GenBank/DDBJ whole genome shotgun (WGS) entry which is preliminary data.</text>
</comment>
<name>A0AAJ1M7I7_LIMMU</name>
<dbReference type="SUPFAM" id="SSF52402">
    <property type="entry name" value="Adenine nucleotide alpha hydrolases-like"/>
    <property type="match status" value="1"/>
</dbReference>
<comment type="function">
    <text evidence="8">Ligates lysine onto the cytidine present at position 34 of the AUA codon-specific tRNA(Ile) that contains the anticodon CAU, in an ATP-dependent manner. Cytidine is converted to lysidine, thus changing the amino acid specificity of the tRNA from methionine to isoleucine.</text>
</comment>
<keyword evidence="2 8" id="KW-0963">Cytoplasm</keyword>
<evidence type="ECO:0000313" key="11">
    <source>
        <dbReference type="Proteomes" id="UP001218021"/>
    </source>
</evidence>
<reference evidence="10" key="1">
    <citation type="submission" date="2023-01" db="EMBL/GenBank/DDBJ databases">
        <title>Genome analysis of 13 Lactobacillus isolated from gut of wild boar.</title>
        <authorList>
            <person name="Papp P."/>
            <person name="Libisch B."/>
            <person name="Nagy T."/>
            <person name="Olasz F."/>
        </authorList>
    </citation>
    <scope>NUCLEOTIDE SEQUENCE</scope>
    <source>
        <strain evidence="10">F108</strain>
    </source>
</reference>
<dbReference type="GO" id="GO:0005524">
    <property type="term" value="F:ATP binding"/>
    <property type="evidence" value="ECO:0007669"/>
    <property type="project" value="UniProtKB-UniRule"/>
</dbReference>
<keyword evidence="5 8" id="KW-0547">Nucleotide-binding</keyword>
<comment type="catalytic activity">
    <reaction evidence="7 8">
        <text>cytidine(34) in tRNA(Ile2) + L-lysine + ATP = lysidine(34) in tRNA(Ile2) + AMP + diphosphate + H(+)</text>
        <dbReference type="Rhea" id="RHEA:43744"/>
        <dbReference type="Rhea" id="RHEA-COMP:10625"/>
        <dbReference type="Rhea" id="RHEA-COMP:10670"/>
        <dbReference type="ChEBI" id="CHEBI:15378"/>
        <dbReference type="ChEBI" id="CHEBI:30616"/>
        <dbReference type="ChEBI" id="CHEBI:32551"/>
        <dbReference type="ChEBI" id="CHEBI:33019"/>
        <dbReference type="ChEBI" id="CHEBI:82748"/>
        <dbReference type="ChEBI" id="CHEBI:83665"/>
        <dbReference type="ChEBI" id="CHEBI:456215"/>
        <dbReference type="EC" id="6.3.4.19"/>
    </reaction>
</comment>
<dbReference type="InterPro" id="IPR014729">
    <property type="entry name" value="Rossmann-like_a/b/a_fold"/>
</dbReference>
<feature type="domain" description="Lysidine-tRNA(Ile) synthetase C-terminal" evidence="9">
    <location>
        <begin position="388"/>
        <end position="463"/>
    </location>
</feature>
<dbReference type="Pfam" id="PF01171">
    <property type="entry name" value="ATP_bind_3"/>
    <property type="match status" value="1"/>
</dbReference>
<dbReference type="PANTHER" id="PTHR43033">
    <property type="entry name" value="TRNA(ILE)-LYSIDINE SYNTHASE-RELATED"/>
    <property type="match status" value="1"/>
</dbReference>
<dbReference type="RefSeq" id="WP_272207443.1">
    <property type="nucleotide sequence ID" value="NZ_JAQONC010000002.1"/>
</dbReference>
<dbReference type="InterPro" id="IPR012795">
    <property type="entry name" value="tRNA_Ile_lys_synt_N"/>
</dbReference>
<evidence type="ECO:0000256" key="1">
    <source>
        <dbReference type="ARBA" id="ARBA00004496"/>
    </source>
</evidence>
<evidence type="ECO:0000256" key="3">
    <source>
        <dbReference type="ARBA" id="ARBA00022598"/>
    </source>
</evidence>
<comment type="subcellular location">
    <subcellularLocation>
        <location evidence="1 8">Cytoplasm</location>
    </subcellularLocation>
</comment>
<comment type="domain">
    <text evidence="8">The N-terminal region contains the highly conserved SGGXDS motif, predicted to be a P-loop motif involved in ATP binding.</text>
</comment>
<dbReference type="CDD" id="cd01992">
    <property type="entry name" value="TilS_N"/>
    <property type="match status" value="1"/>
</dbReference>
<organism evidence="10 11">
    <name type="scientific">Limosilactobacillus mucosae</name>
    <name type="common">Lactobacillus mucosae</name>
    <dbReference type="NCBI Taxonomy" id="97478"/>
    <lineage>
        <taxon>Bacteria</taxon>
        <taxon>Bacillati</taxon>
        <taxon>Bacillota</taxon>
        <taxon>Bacilli</taxon>
        <taxon>Lactobacillales</taxon>
        <taxon>Lactobacillaceae</taxon>
        <taxon>Limosilactobacillus</taxon>
    </lineage>
</organism>
<dbReference type="SUPFAM" id="SSF56037">
    <property type="entry name" value="PheT/TilS domain"/>
    <property type="match status" value="1"/>
</dbReference>
<dbReference type="EC" id="6.3.4.19" evidence="8"/>
<dbReference type="NCBIfam" id="TIGR02432">
    <property type="entry name" value="lysidine_TilS_N"/>
    <property type="match status" value="1"/>
</dbReference>
<dbReference type="InterPro" id="IPR012094">
    <property type="entry name" value="tRNA_Ile_lys_synt"/>
</dbReference>
<dbReference type="EMBL" id="JAQOND010000001">
    <property type="protein sequence ID" value="MDC2826706.1"/>
    <property type="molecule type" value="Genomic_DNA"/>
</dbReference>
<dbReference type="GO" id="GO:0006400">
    <property type="term" value="P:tRNA modification"/>
    <property type="evidence" value="ECO:0007669"/>
    <property type="project" value="UniProtKB-UniRule"/>
</dbReference>
<dbReference type="GO" id="GO:0032267">
    <property type="term" value="F:tRNA(Ile)-lysidine synthase activity"/>
    <property type="evidence" value="ECO:0007669"/>
    <property type="project" value="UniProtKB-EC"/>
</dbReference>
<dbReference type="AlphaFoldDB" id="A0AAJ1M7I7"/>
<protein>
    <recommendedName>
        <fullName evidence="8">tRNA(Ile)-lysidine synthase</fullName>
        <ecNumber evidence="8">6.3.4.19</ecNumber>
    </recommendedName>
    <alternativeName>
        <fullName evidence="8">tRNA(Ile)-2-lysyl-cytidine synthase</fullName>
    </alternativeName>
    <alternativeName>
        <fullName evidence="8">tRNA(Ile)-lysidine synthetase</fullName>
    </alternativeName>
</protein>
<keyword evidence="6 8" id="KW-0067">ATP-binding</keyword>
<evidence type="ECO:0000256" key="8">
    <source>
        <dbReference type="HAMAP-Rule" id="MF_01161"/>
    </source>
</evidence>
<proteinExistence type="inferred from homology"/>
<dbReference type="NCBIfam" id="TIGR02433">
    <property type="entry name" value="lysidine_TilS_C"/>
    <property type="match status" value="1"/>
</dbReference>
<evidence type="ECO:0000256" key="2">
    <source>
        <dbReference type="ARBA" id="ARBA00022490"/>
    </source>
</evidence>
<dbReference type="Pfam" id="PF11734">
    <property type="entry name" value="TilS_C"/>
    <property type="match status" value="1"/>
</dbReference>